<dbReference type="Gene3D" id="3.40.50.1820">
    <property type="entry name" value="alpha/beta hydrolase"/>
    <property type="match status" value="1"/>
</dbReference>
<proteinExistence type="predicted"/>
<organism evidence="2 3">
    <name type="scientific">Veronia pacifica</name>
    <dbReference type="NCBI Taxonomy" id="1080227"/>
    <lineage>
        <taxon>Bacteria</taxon>
        <taxon>Pseudomonadati</taxon>
        <taxon>Pseudomonadota</taxon>
        <taxon>Gammaproteobacteria</taxon>
        <taxon>Vibrionales</taxon>
        <taxon>Vibrionaceae</taxon>
        <taxon>Veronia</taxon>
    </lineage>
</organism>
<keyword evidence="3" id="KW-1185">Reference proteome</keyword>
<evidence type="ECO:0000313" key="2">
    <source>
        <dbReference type="EMBL" id="ODA31293.1"/>
    </source>
</evidence>
<dbReference type="PANTHER" id="PTHR33840">
    <property type="match status" value="1"/>
</dbReference>
<evidence type="ECO:0000313" key="3">
    <source>
        <dbReference type="Proteomes" id="UP000094936"/>
    </source>
</evidence>
<gene>
    <name evidence="2" type="ORF">A8L45_17530</name>
</gene>
<feature type="domain" description="T6SS Phospholipase effector Tle1-like catalytic" evidence="1">
    <location>
        <begin position="30"/>
        <end position="287"/>
    </location>
</feature>
<dbReference type="PANTHER" id="PTHR33840:SF1">
    <property type="entry name" value="TLE1 PHOSPHOLIPASE DOMAIN-CONTAINING PROTEIN"/>
    <property type="match status" value="1"/>
</dbReference>
<dbReference type="SUPFAM" id="SSF53474">
    <property type="entry name" value="alpha/beta-Hydrolases"/>
    <property type="match status" value="1"/>
</dbReference>
<name>A0A1C3EDI8_9GAMM</name>
<comment type="caution">
    <text evidence="2">The sequence shown here is derived from an EMBL/GenBank/DDBJ whole genome shotgun (WGS) entry which is preliminary data.</text>
</comment>
<reference evidence="2 3" key="1">
    <citation type="submission" date="2016-05" db="EMBL/GenBank/DDBJ databases">
        <title>Genomic Taxonomy of the Vibrionaceae.</title>
        <authorList>
            <person name="Gomez-Gil B."/>
            <person name="Enciso-Ibarra J."/>
        </authorList>
    </citation>
    <scope>NUCLEOTIDE SEQUENCE [LARGE SCALE GENOMIC DNA]</scope>
    <source>
        <strain evidence="2 3">CAIM 1920</strain>
    </source>
</reference>
<dbReference type="InterPro" id="IPR029058">
    <property type="entry name" value="AB_hydrolase_fold"/>
</dbReference>
<dbReference type="EMBL" id="LYBM01000038">
    <property type="protein sequence ID" value="ODA31293.1"/>
    <property type="molecule type" value="Genomic_DNA"/>
</dbReference>
<dbReference type="Proteomes" id="UP000094936">
    <property type="component" value="Unassembled WGS sequence"/>
</dbReference>
<accession>A0A1C3EDI8</accession>
<dbReference type="InterPro" id="IPR018712">
    <property type="entry name" value="Tle1-like_cat"/>
</dbReference>
<evidence type="ECO:0000259" key="1">
    <source>
        <dbReference type="Pfam" id="PF09994"/>
    </source>
</evidence>
<dbReference type="AlphaFoldDB" id="A0A1C3EDI8"/>
<sequence>MLCISALSACQSMTAVNHIPVSDSSGPVSLTVFLDGTANNESSHTNVSKLHNLVTLQNTPFIRSSYIKGVGTDGRVLGMALGWGIGHDVREAYLFLAENYHHERGDNIYLFGFSRGAFAARILAAMLYVAGLPDLSSIPQKQKYAYIEAIYNAYKGIKSEDERREAVKAVLGRDPVPVDVKFMGLWDTVEALGIPDYEENWRDPNQRYGDQLCNIEKAAHAVAIDDSRARIFTPVLLTNPDLTRTCPWIVIDDVVDEVWFAGAHSDVGGGYDDTHISGVSLNWMLNQIEAYRLTPDNTQVFADIKDKTHDPESGLWGLVYRKQNRNLAAYSRYSGYNNNLLKVHHSVIERLRHIAPAPFEFQWHKEDAFASCFETVNGGLRYKTESGCLSLVK</sequence>
<protein>
    <recommendedName>
        <fullName evidence="1">T6SS Phospholipase effector Tle1-like catalytic domain-containing protein</fullName>
    </recommendedName>
</protein>
<dbReference type="Pfam" id="PF09994">
    <property type="entry name" value="T6SS_Tle1-like_cat"/>
    <property type="match status" value="1"/>
</dbReference>